<accession>A0A9P5XLW2</accession>
<proteinExistence type="predicted"/>
<gene>
    <name evidence="3" type="ORF">P691DRAFT_812520</name>
</gene>
<dbReference type="AlphaFoldDB" id="A0A9P5XLW2"/>
<dbReference type="OrthoDB" id="415532at2759"/>
<protein>
    <submittedName>
        <fullName evidence="3">Uncharacterized protein</fullName>
    </submittedName>
</protein>
<evidence type="ECO:0000259" key="2">
    <source>
        <dbReference type="Pfam" id="PF21666"/>
    </source>
</evidence>
<feature type="domain" description="DUF4246" evidence="1">
    <location>
        <begin position="94"/>
        <end position="487"/>
    </location>
</feature>
<feature type="domain" description="DUF4246" evidence="2">
    <location>
        <begin position="5"/>
        <end position="70"/>
    </location>
</feature>
<dbReference type="Proteomes" id="UP000807342">
    <property type="component" value="Unassembled WGS sequence"/>
</dbReference>
<comment type="caution">
    <text evidence="3">The sequence shown here is derived from an EMBL/GenBank/DDBJ whole genome shotgun (WGS) entry which is preliminary data.</text>
</comment>
<dbReference type="PANTHER" id="PTHR33119:SF1">
    <property type="entry name" value="FE2OG DIOXYGENASE DOMAIN-CONTAINING PROTEIN"/>
    <property type="match status" value="1"/>
</dbReference>
<evidence type="ECO:0000313" key="3">
    <source>
        <dbReference type="EMBL" id="KAF9453902.1"/>
    </source>
</evidence>
<sequence>MPYPYPHALCDSNRGYRHPFLFGIHYLGGIGDNPRTVTELAMSKYSALLRRQPEWWSRYQEESVRAEWRKLAALPSISRVRTPSTIAEVQLSEKQIEYVIDELDGYAALRDSANQCQVSCFERIWESDTLLSNSANDNLRHLLLKLEHLPTCTRSDDGSTLNLVDPMLHCLVYHRTLVFYSHKASRPLAPLPATDIYTSCPRFALLPADIFIDDSGKVKFLSYINNVQREDHSLLYNHLEACLEKFIPLFEHTLTDLHRNNPLPQRIPGPCKYTVWDEPDPPEHSDDEEGWSTYEREMRFWVMNRPIQLPDVPNTGYSGGLEDRRFVVTLRGRQLQVVVGTTETRLRPQGPGFPGIPWHVKGMRNERIVASGIHCLSANNISTTSIQFRMAVTYPRGFSAGDNGATLRTWGLSDGDACHQYIGGTPLRTGVSLVWPNIYQHKQTPFELVDPTREGHLTLLMFYLIDPDIQPVPSTSSVAPQQKGWIRAVLEKALTPRLPMELVHEIFLRVEGLMDLQEAEDYRKAFIDIQTNFRQANNNYHFCIPFDIWNGPVT</sequence>
<evidence type="ECO:0000259" key="1">
    <source>
        <dbReference type="Pfam" id="PF14033"/>
    </source>
</evidence>
<evidence type="ECO:0000313" key="4">
    <source>
        <dbReference type="Proteomes" id="UP000807342"/>
    </source>
</evidence>
<dbReference type="InterPro" id="IPR025340">
    <property type="entry name" value="DUF4246"/>
</dbReference>
<dbReference type="EMBL" id="MU151058">
    <property type="protein sequence ID" value="KAF9453902.1"/>
    <property type="molecule type" value="Genomic_DNA"/>
</dbReference>
<dbReference type="PANTHER" id="PTHR33119">
    <property type="entry name" value="IFI3P"/>
    <property type="match status" value="1"/>
</dbReference>
<dbReference type="Pfam" id="PF21666">
    <property type="entry name" value="DUF4246_N"/>
    <property type="match status" value="1"/>
</dbReference>
<reference evidence="3" key="1">
    <citation type="submission" date="2020-11" db="EMBL/GenBank/DDBJ databases">
        <authorList>
            <consortium name="DOE Joint Genome Institute"/>
            <person name="Ahrendt S."/>
            <person name="Riley R."/>
            <person name="Andreopoulos W."/>
            <person name="Labutti K."/>
            <person name="Pangilinan J."/>
            <person name="Ruiz-Duenas F.J."/>
            <person name="Barrasa J.M."/>
            <person name="Sanchez-Garcia M."/>
            <person name="Camarero S."/>
            <person name="Miyauchi S."/>
            <person name="Serrano A."/>
            <person name="Linde D."/>
            <person name="Babiker R."/>
            <person name="Drula E."/>
            <person name="Ayuso-Fernandez I."/>
            <person name="Pacheco R."/>
            <person name="Padilla G."/>
            <person name="Ferreira P."/>
            <person name="Barriuso J."/>
            <person name="Kellner H."/>
            <person name="Castanera R."/>
            <person name="Alfaro M."/>
            <person name="Ramirez L."/>
            <person name="Pisabarro A.G."/>
            <person name="Kuo A."/>
            <person name="Tritt A."/>
            <person name="Lipzen A."/>
            <person name="He G."/>
            <person name="Yan M."/>
            <person name="Ng V."/>
            <person name="Cullen D."/>
            <person name="Martin F."/>
            <person name="Rosso M.-N."/>
            <person name="Henrissat B."/>
            <person name="Hibbett D."/>
            <person name="Martinez A.T."/>
            <person name="Grigoriev I.V."/>
        </authorList>
    </citation>
    <scope>NUCLEOTIDE SEQUENCE</scope>
    <source>
        <strain evidence="3">MF-IS2</strain>
    </source>
</reference>
<keyword evidence="4" id="KW-1185">Reference proteome</keyword>
<dbReference type="Pfam" id="PF14033">
    <property type="entry name" value="DUF4246"/>
    <property type="match status" value="1"/>
</dbReference>
<dbReference type="InterPro" id="IPR049192">
    <property type="entry name" value="DUF4246_C"/>
</dbReference>
<name>A0A9P5XLW2_9AGAR</name>
<dbReference type="InterPro" id="IPR049207">
    <property type="entry name" value="DUF4246_N"/>
</dbReference>
<organism evidence="3 4">
    <name type="scientific">Macrolepiota fuliginosa MF-IS2</name>
    <dbReference type="NCBI Taxonomy" id="1400762"/>
    <lineage>
        <taxon>Eukaryota</taxon>
        <taxon>Fungi</taxon>
        <taxon>Dikarya</taxon>
        <taxon>Basidiomycota</taxon>
        <taxon>Agaricomycotina</taxon>
        <taxon>Agaricomycetes</taxon>
        <taxon>Agaricomycetidae</taxon>
        <taxon>Agaricales</taxon>
        <taxon>Agaricineae</taxon>
        <taxon>Agaricaceae</taxon>
        <taxon>Macrolepiota</taxon>
    </lineage>
</organism>